<feature type="compositionally biased region" description="Basic and acidic residues" evidence="1">
    <location>
        <begin position="58"/>
        <end position="67"/>
    </location>
</feature>
<name>A0A2P8D8S2_9ACTN</name>
<feature type="region of interest" description="Disordered" evidence="1">
    <location>
        <begin position="1"/>
        <end position="67"/>
    </location>
</feature>
<accession>A0A2P8D8S2</accession>
<keyword evidence="3" id="KW-1185">Reference proteome</keyword>
<sequence>MPGAHQSPRDPAAPRRRRPVLGAPIARPTSGEPDADSGGCWPPPAPWPAPGGWLESGLLDRLRPPSR</sequence>
<evidence type="ECO:0000313" key="3">
    <source>
        <dbReference type="Proteomes" id="UP000240542"/>
    </source>
</evidence>
<dbReference type="AlphaFoldDB" id="A0A2P8D8S2"/>
<dbReference type="Proteomes" id="UP000240542">
    <property type="component" value="Unassembled WGS sequence"/>
</dbReference>
<evidence type="ECO:0000313" key="2">
    <source>
        <dbReference type="EMBL" id="PSK93628.1"/>
    </source>
</evidence>
<proteinExistence type="predicted"/>
<protein>
    <submittedName>
        <fullName evidence="2">Uncharacterized protein</fullName>
    </submittedName>
</protein>
<reference evidence="2 3" key="1">
    <citation type="submission" date="2018-03" db="EMBL/GenBank/DDBJ databases">
        <title>Genomic Encyclopedia of Archaeal and Bacterial Type Strains, Phase II (KMG-II): from individual species to whole genera.</title>
        <authorList>
            <person name="Goeker M."/>
        </authorList>
    </citation>
    <scope>NUCLEOTIDE SEQUENCE [LARGE SCALE GENOMIC DNA]</scope>
    <source>
        <strain evidence="2 3">DSM 45312</strain>
    </source>
</reference>
<organism evidence="2 3">
    <name type="scientific">Murinocardiopsis flavida</name>
    <dbReference type="NCBI Taxonomy" id="645275"/>
    <lineage>
        <taxon>Bacteria</taxon>
        <taxon>Bacillati</taxon>
        <taxon>Actinomycetota</taxon>
        <taxon>Actinomycetes</taxon>
        <taxon>Streptosporangiales</taxon>
        <taxon>Nocardiopsidaceae</taxon>
        <taxon>Murinocardiopsis</taxon>
    </lineage>
</organism>
<dbReference type="RefSeq" id="WP_106584906.1">
    <property type="nucleotide sequence ID" value="NZ_PYGA01000016.1"/>
</dbReference>
<gene>
    <name evidence="2" type="ORF">CLV63_11635</name>
</gene>
<comment type="caution">
    <text evidence="2">The sequence shown here is derived from an EMBL/GenBank/DDBJ whole genome shotgun (WGS) entry which is preliminary data.</text>
</comment>
<dbReference type="EMBL" id="PYGA01000016">
    <property type="protein sequence ID" value="PSK93628.1"/>
    <property type="molecule type" value="Genomic_DNA"/>
</dbReference>
<evidence type="ECO:0000256" key="1">
    <source>
        <dbReference type="SAM" id="MobiDB-lite"/>
    </source>
</evidence>